<protein>
    <submittedName>
        <fullName evidence="1">Uncharacterized protein</fullName>
    </submittedName>
</protein>
<dbReference type="EMBL" id="CP003373">
    <property type="protein sequence ID" value="AGB33822.1"/>
    <property type="molecule type" value="Genomic_DNA"/>
</dbReference>
<reference evidence="2" key="1">
    <citation type="submission" date="2012-02" db="EMBL/GenBank/DDBJ databases">
        <title>Complete sequence of plasmid 1 of Natrinema pellirubrum DSM 15624.</title>
        <authorList>
            <person name="Lucas S."/>
            <person name="Han J."/>
            <person name="Lapidus A."/>
            <person name="Cheng J.-F."/>
            <person name="Goodwin L."/>
            <person name="Pitluck S."/>
            <person name="Peters L."/>
            <person name="Teshima H."/>
            <person name="Detter J.C."/>
            <person name="Han C."/>
            <person name="Tapia R."/>
            <person name="Land M."/>
            <person name="Hauser L."/>
            <person name="Kyrpides N."/>
            <person name="Ivanova N."/>
            <person name="Pagani I."/>
            <person name="Sproer C."/>
            <person name="Anderson I."/>
            <person name="Woyke T."/>
        </authorList>
    </citation>
    <scope>NUCLEOTIDE SEQUENCE [LARGE SCALE GENOMIC DNA]</scope>
    <source>
        <strain evidence="2">DSM 15624 / JCM 10476 / NCIMB 786</strain>
        <plasmid evidence="2">pNATPE01</plasmid>
    </source>
</reference>
<dbReference type="HOGENOM" id="CLU_2257446_0_0_2"/>
<dbReference type="eggNOG" id="arCOG09366">
    <property type="taxonomic scope" value="Archaea"/>
</dbReference>
<keyword evidence="1" id="KW-0614">Plasmid</keyword>
<accession>L0JT85</accession>
<organism evidence="1 2">
    <name type="scientific">Natrinema pellirubrum (strain DSM 15624 / CIP 106293 / JCM 10476 / NCIMB 786 / 157)</name>
    <dbReference type="NCBI Taxonomy" id="797303"/>
    <lineage>
        <taxon>Archaea</taxon>
        <taxon>Methanobacteriati</taxon>
        <taxon>Methanobacteriota</taxon>
        <taxon>Stenosarchaea group</taxon>
        <taxon>Halobacteria</taxon>
        <taxon>Halobacteriales</taxon>
        <taxon>Natrialbaceae</taxon>
        <taxon>Natrinema</taxon>
    </lineage>
</organism>
<gene>
    <name evidence="1" type="ordered locus">Natpe_4102</name>
</gene>
<proteinExistence type="predicted"/>
<dbReference type="KEGG" id="npe:Natpe_4102"/>
<name>L0JT85_NATP1</name>
<evidence type="ECO:0000313" key="1">
    <source>
        <dbReference type="EMBL" id="AGB33822.1"/>
    </source>
</evidence>
<evidence type="ECO:0000313" key="2">
    <source>
        <dbReference type="Proteomes" id="UP000010843"/>
    </source>
</evidence>
<geneLocation type="plasmid" evidence="1 2">
    <name>pNATPE01</name>
</geneLocation>
<dbReference type="Proteomes" id="UP000010843">
    <property type="component" value="Plasmid pNATPE01"/>
</dbReference>
<dbReference type="AlphaFoldDB" id="L0JT85"/>
<sequence length="103" mass="11677">MTRSTDSYYRCDGYTGLAWWIALGSVDLPATVCVEFETTGTQPTVQGHPLVFWTDRGEMLQWGTTTESTVDLIPSDSPPSTFPTRQEQLWERLTVYKPRDGIE</sequence>